<reference evidence="1" key="1">
    <citation type="submission" date="2020-04" db="EMBL/GenBank/DDBJ databases">
        <authorList>
            <person name="Chiriac C."/>
            <person name="Salcher M."/>
            <person name="Ghai R."/>
            <person name="Kavagutti S V."/>
        </authorList>
    </citation>
    <scope>NUCLEOTIDE SEQUENCE</scope>
</reference>
<accession>A0A6J5NQ11</accession>
<name>A0A6J5NQ11_9CAUD</name>
<evidence type="ECO:0000313" key="1">
    <source>
        <dbReference type="EMBL" id="CAB4161429.1"/>
    </source>
</evidence>
<proteinExistence type="predicted"/>
<organism evidence="1">
    <name type="scientific">uncultured Caudovirales phage</name>
    <dbReference type="NCBI Taxonomy" id="2100421"/>
    <lineage>
        <taxon>Viruses</taxon>
        <taxon>Duplodnaviria</taxon>
        <taxon>Heunggongvirae</taxon>
        <taxon>Uroviricota</taxon>
        <taxon>Caudoviricetes</taxon>
        <taxon>Peduoviridae</taxon>
        <taxon>Maltschvirus</taxon>
        <taxon>Maltschvirus maltsch</taxon>
    </lineage>
</organism>
<dbReference type="EMBL" id="LR796699">
    <property type="protein sequence ID" value="CAB4161429.1"/>
    <property type="molecule type" value="Genomic_DNA"/>
</dbReference>
<gene>
    <name evidence="1" type="ORF">UFOVP766_50</name>
</gene>
<sequence>MSNPGPASTQTAHPSNLATNQALRLLASAQGVNLNSVGDTVANIVNRLGNISVQSVIVANASVDLTTAQLAVYTGPGATGTAIKTAYALTGNSASDKVVITAATDTDAITVDQLYIRCTTAQGAAATADVFLYGYDLTFLS</sequence>
<protein>
    <submittedName>
        <fullName evidence="1">Uncharacterized protein</fullName>
    </submittedName>
</protein>